<dbReference type="SUPFAM" id="SSF51445">
    <property type="entry name" value="(Trans)glycosidases"/>
    <property type="match status" value="1"/>
</dbReference>
<keyword evidence="4 7" id="KW-0732">Signal</keyword>
<dbReference type="SMART" id="SM00636">
    <property type="entry name" value="Glyco_18"/>
    <property type="match status" value="1"/>
</dbReference>
<dbReference type="PROSITE" id="PS51910">
    <property type="entry name" value="GH18_2"/>
    <property type="match status" value="1"/>
</dbReference>
<gene>
    <name evidence="9" type="primary">Idgf</name>
</gene>
<keyword evidence="5" id="KW-1015">Disulfide bond</keyword>
<evidence type="ECO:0000259" key="8">
    <source>
        <dbReference type="PROSITE" id="PS51910"/>
    </source>
</evidence>
<dbReference type="InterPro" id="IPR017853">
    <property type="entry name" value="GH"/>
</dbReference>
<evidence type="ECO:0000256" key="7">
    <source>
        <dbReference type="SAM" id="SignalP"/>
    </source>
</evidence>
<keyword evidence="3" id="KW-0964">Secreted</keyword>
<name>A0A5Q0MUB7_9NEOP</name>
<dbReference type="Pfam" id="PF00704">
    <property type="entry name" value="Glyco_hydro_18"/>
    <property type="match status" value="1"/>
</dbReference>
<accession>A0A5Q0MUB7</accession>
<dbReference type="PANTHER" id="PTHR11177:SF235">
    <property type="entry name" value="CHITINASE-LIKE PROTEIN IDGF1-RELATED"/>
    <property type="match status" value="1"/>
</dbReference>
<evidence type="ECO:0000256" key="3">
    <source>
        <dbReference type="ARBA" id="ARBA00022525"/>
    </source>
</evidence>
<protein>
    <submittedName>
        <fullName evidence="9">Imaginal disc growth factor</fullName>
    </submittedName>
</protein>
<feature type="signal peptide" evidence="7">
    <location>
        <begin position="1"/>
        <end position="22"/>
    </location>
</feature>
<evidence type="ECO:0000256" key="5">
    <source>
        <dbReference type="ARBA" id="ARBA00023157"/>
    </source>
</evidence>
<organism evidence="9">
    <name type="scientific">Glyphotaelius pellucidus</name>
    <dbReference type="NCBI Taxonomy" id="1271742"/>
    <lineage>
        <taxon>Eukaryota</taxon>
        <taxon>Metazoa</taxon>
        <taxon>Ecdysozoa</taxon>
        <taxon>Arthropoda</taxon>
        <taxon>Hexapoda</taxon>
        <taxon>Insecta</taxon>
        <taxon>Pterygota</taxon>
        <taxon>Neoptera</taxon>
        <taxon>Endopterygota</taxon>
        <taxon>Trichoptera</taxon>
        <taxon>Integripalpia</taxon>
        <taxon>Plenitentoria</taxon>
        <taxon>Limnephiloidea</taxon>
        <taxon>Limnephilidae</taxon>
        <taxon>Limnephilinae</taxon>
        <taxon>Limnephilini</taxon>
        <taxon>Glyphotaelius</taxon>
    </lineage>
</organism>
<dbReference type="GO" id="GO:0005975">
    <property type="term" value="P:carbohydrate metabolic process"/>
    <property type="evidence" value="ECO:0007669"/>
    <property type="project" value="InterPro"/>
</dbReference>
<reference evidence="9" key="1">
    <citation type="journal article" date="2019" name="Insects">
        <title>Expansion of Imaginal Disc Growth Factor Gene Family in Diptera Reflects the Evolution of Novel Functions.</title>
        <authorList>
            <person name="Zurovcova M."/>
            <person name="Benes V."/>
            <person name="Zurovec M."/>
            <person name="Kucerova L."/>
        </authorList>
    </citation>
    <scope>NUCLEOTIDE SEQUENCE</scope>
    <source>
        <tissue evidence="9">Whole larva</tissue>
    </source>
</reference>
<dbReference type="InterPro" id="IPR050314">
    <property type="entry name" value="Glycosyl_Hydrlase_18"/>
</dbReference>
<keyword evidence="6" id="KW-0325">Glycoprotein</keyword>
<proteinExistence type="evidence at transcript level"/>
<comment type="subcellular location">
    <subcellularLocation>
        <location evidence="1">Secreted</location>
    </subcellularLocation>
</comment>
<dbReference type="Gene3D" id="3.20.20.80">
    <property type="entry name" value="Glycosidases"/>
    <property type="match status" value="1"/>
</dbReference>
<dbReference type="PANTHER" id="PTHR11177">
    <property type="entry name" value="CHITINASE"/>
    <property type="match status" value="1"/>
</dbReference>
<dbReference type="InterPro" id="IPR029070">
    <property type="entry name" value="Chitinase_insertion_sf"/>
</dbReference>
<dbReference type="AlphaFoldDB" id="A0A5Q0MUB7"/>
<dbReference type="GO" id="GO:0005576">
    <property type="term" value="C:extracellular region"/>
    <property type="evidence" value="ECO:0007669"/>
    <property type="project" value="UniProtKB-SubCell"/>
</dbReference>
<evidence type="ECO:0000313" key="9">
    <source>
        <dbReference type="EMBL" id="QFZ95588.1"/>
    </source>
</evidence>
<feature type="chain" id="PRO_5024284207" evidence="7">
    <location>
        <begin position="23"/>
        <end position="438"/>
    </location>
</feature>
<evidence type="ECO:0000256" key="6">
    <source>
        <dbReference type="ARBA" id="ARBA00023180"/>
    </source>
</evidence>
<dbReference type="EMBL" id="MN520337">
    <property type="protein sequence ID" value="QFZ95588.1"/>
    <property type="molecule type" value="mRNA"/>
</dbReference>
<dbReference type="Gene3D" id="3.10.50.10">
    <property type="match status" value="1"/>
</dbReference>
<dbReference type="FunFam" id="3.20.20.80:FF:000071">
    <property type="entry name" value="Imaginal disc growth factor"/>
    <property type="match status" value="1"/>
</dbReference>
<dbReference type="GO" id="GO:0004568">
    <property type="term" value="F:chitinase activity"/>
    <property type="evidence" value="ECO:0007669"/>
    <property type="project" value="TreeGrafter"/>
</dbReference>
<dbReference type="GO" id="GO:0006032">
    <property type="term" value="P:chitin catabolic process"/>
    <property type="evidence" value="ECO:0007669"/>
    <property type="project" value="TreeGrafter"/>
</dbReference>
<evidence type="ECO:0000256" key="4">
    <source>
        <dbReference type="ARBA" id="ARBA00022729"/>
    </source>
</evidence>
<dbReference type="FunFam" id="3.10.50.10:FF:000007">
    <property type="entry name" value="chitinase-like protein Idgf4"/>
    <property type="match status" value="1"/>
</dbReference>
<dbReference type="CDD" id="cd02873">
    <property type="entry name" value="GH18_IDGF"/>
    <property type="match status" value="1"/>
</dbReference>
<dbReference type="InterPro" id="IPR011583">
    <property type="entry name" value="Chitinase_II/V-like_cat"/>
</dbReference>
<dbReference type="InterPro" id="IPR001223">
    <property type="entry name" value="Glyco_hydro18_cat"/>
</dbReference>
<dbReference type="InterPro" id="IPR015520">
    <property type="entry name" value="IDGF"/>
</dbReference>
<feature type="domain" description="GH18" evidence="8">
    <location>
        <begin position="27"/>
        <end position="438"/>
    </location>
</feature>
<sequence>MANFLVFLAAVVAAFLVSSSSADPTAAKVVCYYDSRSYVRETQAKMLPSDLDPALTFCSHLVYGYAGIAADSHKLVSLNENLDLDKGHANYRIITQLKRKFPALKVLLSVGGDADTTEKEKYMTLVESPEARTSFINSAVVILKNYGFDGLDLAWEWPKNKPKKIRGALGSFWHGFKKVFSGDSVVDEKAEEHKAGFAKLVQETKNALRPDNFLLTASVLPNVNSSLFFDTHAIMNSLDFVILDGFDYQTPERNPKEADYTAPLYDLLERNSQHNVNSLVQWWLKNGLPGHKIVLGMPTYARTWKMTSDSEISGVPPLTVDGPAPEGPYTKEAGLLSYAEVCTKLSNPNNQKGIHTHLRKVTDPSKRYGTYAFRVPDDNEEGGMWVSYEDPDTAGNKAGYIRAKALGGIAIHDLSLDDFRGLCSGDKFPLLRAAKYRL</sequence>
<comment type="similarity">
    <text evidence="2">Belongs to the glycosyl hydrolase 18 family. IDGF subfamily.</text>
</comment>
<dbReference type="SUPFAM" id="SSF54556">
    <property type="entry name" value="Chitinase insertion domain"/>
    <property type="match status" value="1"/>
</dbReference>
<evidence type="ECO:0000256" key="2">
    <source>
        <dbReference type="ARBA" id="ARBA00006606"/>
    </source>
</evidence>
<dbReference type="GO" id="GO:0008061">
    <property type="term" value="F:chitin binding"/>
    <property type="evidence" value="ECO:0007669"/>
    <property type="project" value="InterPro"/>
</dbReference>
<evidence type="ECO:0000256" key="1">
    <source>
        <dbReference type="ARBA" id="ARBA00004613"/>
    </source>
</evidence>